<name>A0AAE1JQ30_9FABA</name>
<evidence type="ECO:0000256" key="5">
    <source>
        <dbReference type="SAM" id="Phobius"/>
    </source>
</evidence>
<dbReference type="Pfam" id="PF00909">
    <property type="entry name" value="Ammonium_transp"/>
    <property type="match status" value="1"/>
</dbReference>
<evidence type="ECO:0000313" key="7">
    <source>
        <dbReference type="EMBL" id="KAK4273603.1"/>
    </source>
</evidence>
<gene>
    <name evidence="7" type="ORF">QN277_021975</name>
</gene>
<dbReference type="InterPro" id="IPR029020">
    <property type="entry name" value="Ammonium/urea_transptr"/>
</dbReference>
<sequence length="99" mass="10921">MEEGGGRRHGLLMGGGGRLVAVQVVLCRLVTTTTGPLFYVLNKMKLSRISSEDEMARMDLTRHGSFTYAYHNEDESMRHSGFMMGKIEPANSLATTPTL</sequence>
<reference evidence="7" key="1">
    <citation type="submission" date="2023-10" db="EMBL/GenBank/DDBJ databases">
        <title>Chromosome-level genome of the transformable northern wattle, Acacia crassicarpa.</title>
        <authorList>
            <person name="Massaro I."/>
            <person name="Sinha N.R."/>
            <person name="Poethig S."/>
            <person name="Leichty A.R."/>
        </authorList>
    </citation>
    <scope>NUCLEOTIDE SEQUENCE</scope>
    <source>
        <strain evidence="7">Acra3RX</strain>
        <tissue evidence="7">Leaf</tissue>
    </source>
</reference>
<organism evidence="7 8">
    <name type="scientific">Acacia crassicarpa</name>
    <name type="common">northern wattle</name>
    <dbReference type="NCBI Taxonomy" id="499986"/>
    <lineage>
        <taxon>Eukaryota</taxon>
        <taxon>Viridiplantae</taxon>
        <taxon>Streptophyta</taxon>
        <taxon>Embryophyta</taxon>
        <taxon>Tracheophyta</taxon>
        <taxon>Spermatophyta</taxon>
        <taxon>Magnoliopsida</taxon>
        <taxon>eudicotyledons</taxon>
        <taxon>Gunneridae</taxon>
        <taxon>Pentapetalae</taxon>
        <taxon>rosids</taxon>
        <taxon>fabids</taxon>
        <taxon>Fabales</taxon>
        <taxon>Fabaceae</taxon>
        <taxon>Caesalpinioideae</taxon>
        <taxon>mimosoid clade</taxon>
        <taxon>Acacieae</taxon>
        <taxon>Acacia</taxon>
    </lineage>
</organism>
<keyword evidence="8" id="KW-1185">Reference proteome</keyword>
<evidence type="ECO:0000256" key="3">
    <source>
        <dbReference type="ARBA" id="ARBA00022989"/>
    </source>
</evidence>
<feature type="domain" description="Ammonium transporter AmtB-like" evidence="6">
    <location>
        <begin position="12"/>
        <end position="68"/>
    </location>
</feature>
<evidence type="ECO:0000259" key="6">
    <source>
        <dbReference type="Pfam" id="PF00909"/>
    </source>
</evidence>
<proteinExistence type="predicted"/>
<evidence type="ECO:0000256" key="2">
    <source>
        <dbReference type="ARBA" id="ARBA00022692"/>
    </source>
</evidence>
<evidence type="ECO:0000256" key="4">
    <source>
        <dbReference type="ARBA" id="ARBA00023136"/>
    </source>
</evidence>
<dbReference type="EMBL" id="JAWXYG010000005">
    <property type="protein sequence ID" value="KAK4273603.1"/>
    <property type="molecule type" value="Genomic_DNA"/>
</dbReference>
<keyword evidence="4 5" id="KW-0472">Membrane</keyword>
<keyword evidence="3 5" id="KW-1133">Transmembrane helix</keyword>
<dbReference type="Proteomes" id="UP001293593">
    <property type="component" value="Unassembled WGS sequence"/>
</dbReference>
<evidence type="ECO:0000256" key="1">
    <source>
        <dbReference type="ARBA" id="ARBA00004141"/>
    </source>
</evidence>
<comment type="caution">
    <text evidence="7">The sequence shown here is derived from an EMBL/GenBank/DDBJ whole genome shotgun (WGS) entry which is preliminary data.</text>
</comment>
<dbReference type="GO" id="GO:0008519">
    <property type="term" value="F:ammonium channel activity"/>
    <property type="evidence" value="ECO:0007669"/>
    <property type="project" value="InterPro"/>
</dbReference>
<dbReference type="AlphaFoldDB" id="A0AAE1JQ30"/>
<accession>A0AAE1JQ30</accession>
<dbReference type="GO" id="GO:0016020">
    <property type="term" value="C:membrane"/>
    <property type="evidence" value="ECO:0007669"/>
    <property type="project" value="UniProtKB-SubCell"/>
</dbReference>
<protein>
    <recommendedName>
        <fullName evidence="6">Ammonium transporter AmtB-like domain-containing protein</fullName>
    </recommendedName>
</protein>
<dbReference type="Gene3D" id="1.10.3430.10">
    <property type="entry name" value="Ammonium transporter AmtB like domains"/>
    <property type="match status" value="1"/>
</dbReference>
<comment type="subcellular location">
    <subcellularLocation>
        <location evidence="1">Membrane</location>
        <topology evidence="1">Multi-pass membrane protein</topology>
    </subcellularLocation>
</comment>
<evidence type="ECO:0000313" key="8">
    <source>
        <dbReference type="Proteomes" id="UP001293593"/>
    </source>
</evidence>
<feature type="transmembrane region" description="Helical" evidence="5">
    <location>
        <begin position="20"/>
        <end position="41"/>
    </location>
</feature>
<dbReference type="InterPro" id="IPR024041">
    <property type="entry name" value="NH4_transpt_AmtB-like_dom"/>
</dbReference>
<keyword evidence="2 5" id="KW-0812">Transmembrane</keyword>